<evidence type="ECO:0000313" key="5">
    <source>
        <dbReference type="Proteomes" id="UP000830639"/>
    </source>
</evidence>
<keyword evidence="2" id="KW-1133">Transmembrane helix</keyword>
<feature type="transmembrane region" description="Helical" evidence="2">
    <location>
        <begin position="196"/>
        <end position="219"/>
    </location>
</feature>
<evidence type="ECO:0000256" key="1">
    <source>
        <dbReference type="ARBA" id="ARBA00010792"/>
    </source>
</evidence>
<reference evidence="4 5" key="1">
    <citation type="submission" date="2022-04" db="EMBL/GenBank/DDBJ databases">
        <title>Mechanism of arsenic methylation and mitigation arsenic toxicity by Bacillus sp. LH14 from an Arsenic-Contaminated Paddy Soil.</title>
        <authorList>
            <person name="Wang D."/>
        </authorList>
    </citation>
    <scope>NUCLEOTIDE SEQUENCE [LARGE SCALE GENOMIC DNA]</scope>
    <source>
        <strain evidence="4 5">LH14</strain>
    </source>
</reference>
<feature type="transmembrane region" description="Helical" evidence="2">
    <location>
        <begin position="14"/>
        <end position="32"/>
    </location>
</feature>
<evidence type="ECO:0000313" key="4">
    <source>
        <dbReference type="EMBL" id="UPM54548.1"/>
    </source>
</evidence>
<keyword evidence="2" id="KW-0472">Membrane</keyword>
<evidence type="ECO:0000259" key="3">
    <source>
        <dbReference type="Pfam" id="PF09335"/>
    </source>
</evidence>
<protein>
    <submittedName>
        <fullName evidence="4">VTT domain-containing protein</fullName>
    </submittedName>
</protein>
<dbReference type="InterPro" id="IPR051311">
    <property type="entry name" value="DedA_domain"/>
</dbReference>
<dbReference type="InterPro" id="IPR032816">
    <property type="entry name" value="VTT_dom"/>
</dbReference>
<proteinExistence type="inferred from homology"/>
<feature type="transmembrane region" description="Helical" evidence="2">
    <location>
        <begin position="226"/>
        <end position="246"/>
    </location>
</feature>
<dbReference type="PANTHER" id="PTHR42709">
    <property type="entry name" value="ALKALINE PHOSPHATASE LIKE PROTEIN"/>
    <property type="match status" value="1"/>
</dbReference>
<dbReference type="EMBL" id="CP096034">
    <property type="protein sequence ID" value="UPM54548.1"/>
    <property type="molecule type" value="Genomic_DNA"/>
</dbReference>
<feature type="transmembrane region" description="Helical" evidence="2">
    <location>
        <begin position="258"/>
        <end position="276"/>
    </location>
</feature>
<dbReference type="Proteomes" id="UP000830639">
    <property type="component" value="Chromosome"/>
</dbReference>
<keyword evidence="2" id="KW-0812">Transmembrane</keyword>
<feature type="transmembrane region" description="Helical" evidence="2">
    <location>
        <begin position="38"/>
        <end position="59"/>
    </location>
</feature>
<gene>
    <name evidence="4" type="ORF">MY490_01175</name>
</gene>
<evidence type="ECO:0000256" key="2">
    <source>
        <dbReference type="SAM" id="Phobius"/>
    </source>
</evidence>
<keyword evidence="5" id="KW-1185">Reference proteome</keyword>
<comment type="similarity">
    <text evidence="1">Belongs to the DedA family.</text>
</comment>
<feature type="domain" description="VTT" evidence="3">
    <location>
        <begin position="130"/>
        <end position="246"/>
    </location>
</feature>
<sequence length="294" mass="32793">MKKENKQFNTMKELTLHIVLSTILILILVTSLPTVVTIYKISFVFAIMVILLLDFYLVVSNHKKLLKVTKIALVSLLLCISVVGILFYVSQFLVFVDTYGVERILTNHITTAKLLFFLICLFQPIFLPLPEALTIPAGSAVIGSFTGAVIGFLGSTLGIVIMYFLARIGGLKLVSKFVKERQLKKYQEYVKKKETIILTLMFIIPILPDEIICVGAGISKVSFKKFLLIASISKLITSSLLSYSVYLAKFFSLTTSQIALTSSILFACILSLSFMIKKSIKRTNSKEAYVTQSE</sequence>
<dbReference type="RefSeq" id="WP_248267651.1">
    <property type="nucleotide sequence ID" value="NZ_CP096034.1"/>
</dbReference>
<dbReference type="Pfam" id="PF09335">
    <property type="entry name" value="VTT_dom"/>
    <property type="match status" value="1"/>
</dbReference>
<feature type="transmembrane region" description="Helical" evidence="2">
    <location>
        <begin position="141"/>
        <end position="166"/>
    </location>
</feature>
<feature type="transmembrane region" description="Helical" evidence="2">
    <location>
        <begin position="109"/>
        <end position="129"/>
    </location>
</feature>
<name>A0ABY4JNX2_9BACI</name>
<feature type="transmembrane region" description="Helical" evidence="2">
    <location>
        <begin position="71"/>
        <end position="89"/>
    </location>
</feature>
<accession>A0ABY4JNX2</accession>
<organism evidence="4 5">
    <name type="scientific">Gottfriedia acidiceleris</name>
    <dbReference type="NCBI Taxonomy" id="371036"/>
    <lineage>
        <taxon>Bacteria</taxon>
        <taxon>Bacillati</taxon>
        <taxon>Bacillota</taxon>
        <taxon>Bacilli</taxon>
        <taxon>Bacillales</taxon>
        <taxon>Bacillaceae</taxon>
        <taxon>Gottfriedia</taxon>
    </lineage>
</organism>